<reference evidence="6 7" key="1">
    <citation type="journal article" date="2016" name="Nat. Commun.">
        <title>Thousands of microbial genomes shed light on interconnected biogeochemical processes in an aquifer system.</title>
        <authorList>
            <person name="Anantharaman K."/>
            <person name="Brown C.T."/>
            <person name="Hug L.A."/>
            <person name="Sharon I."/>
            <person name="Castelle C.J."/>
            <person name="Probst A.J."/>
            <person name="Thomas B.C."/>
            <person name="Singh A."/>
            <person name="Wilkins M.J."/>
            <person name="Karaoz U."/>
            <person name="Brodie E.L."/>
            <person name="Williams K.H."/>
            <person name="Hubbard S.S."/>
            <person name="Banfield J.F."/>
        </authorList>
    </citation>
    <scope>NUCLEOTIDE SEQUENCE [LARGE SCALE GENOMIC DNA]</scope>
</reference>
<dbReference type="PANTHER" id="PTHR10146:SF14">
    <property type="entry name" value="PYRIDOXAL PHOSPHATE HOMEOSTASIS PROTEIN"/>
    <property type="match status" value="1"/>
</dbReference>
<dbReference type="PANTHER" id="PTHR10146">
    <property type="entry name" value="PROLINE SYNTHETASE CO-TRANSCRIBED BACTERIAL HOMOLOG PROTEIN"/>
    <property type="match status" value="1"/>
</dbReference>
<dbReference type="Pfam" id="PF01168">
    <property type="entry name" value="Ala_racemase_N"/>
    <property type="match status" value="1"/>
</dbReference>
<evidence type="ECO:0000313" key="6">
    <source>
        <dbReference type="EMBL" id="OFW33323.1"/>
    </source>
</evidence>
<evidence type="ECO:0000256" key="2">
    <source>
        <dbReference type="HAMAP-Rule" id="MF_02087"/>
    </source>
</evidence>
<dbReference type="CDD" id="cd00635">
    <property type="entry name" value="PLPDE_III_YBL036c_like"/>
    <property type="match status" value="1"/>
</dbReference>
<dbReference type="InterPro" id="IPR001608">
    <property type="entry name" value="Ala_racemase_N"/>
</dbReference>
<organism evidence="6 7">
    <name type="scientific">Candidatus Aquicultor primus</name>
    <dbReference type="NCBI Taxonomy" id="1797195"/>
    <lineage>
        <taxon>Bacteria</taxon>
        <taxon>Bacillati</taxon>
        <taxon>Actinomycetota</taxon>
        <taxon>Candidatus Aquicultoria</taxon>
        <taxon>Candidatus Aquicultorales</taxon>
        <taxon>Candidatus Aquicultoraceae</taxon>
        <taxon>Candidatus Aquicultor</taxon>
    </lineage>
</organism>
<evidence type="ECO:0000256" key="1">
    <source>
        <dbReference type="ARBA" id="ARBA00022898"/>
    </source>
</evidence>
<dbReference type="EMBL" id="MELI01000070">
    <property type="protein sequence ID" value="OFW33323.1"/>
    <property type="molecule type" value="Genomic_DNA"/>
</dbReference>
<feature type="modified residue" description="N6-(pyridoxal phosphate)lysine" evidence="2 3">
    <location>
        <position position="35"/>
    </location>
</feature>
<protein>
    <recommendedName>
        <fullName evidence="2">Pyridoxal phosphate homeostasis protein</fullName>
        <shortName evidence="2">PLP homeostasis protein</shortName>
    </recommendedName>
</protein>
<accession>A0A1F2URQ6</accession>
<dbReference type="FunFam" id="3.20.20.10:FF:000018">
    <property type="entry name" value="Pyridoxal phosphate homeostasis protein"/>
    <property type="match status" value="1"/>
</dbReference>
<evidence type="ECO:0000256" key="3">
    <source>
        <dbReference type="PIRSR" id="PIRSR004848-1"/>
    </source>
</evidence>
<dbReference type="AlphaFoldDB" id="A0A1F2URQ6"/>
<dbReference type="GO" id="GO:0030170">
    <property type="term" value="F:pyridoxal phosphate binding"/>
    <property type="evidence" value="ECO:0007669"/>
    <property type="project" value="UniProtKB-UniRule"/>
</dbReference>
<dbReference type="HAMAP" id="MF_02087">
    <property type="entry name" value="PLP_homeostasis"/>
    <property type="match status" value="1"/>
</dbReference>
<name>A0A1F2URQ6_9ACTN</name>
<gene>
    <name evidence="6" type="ORF">A2074_06935</name>
</gene>
<dbReference type="PIRSF" id="PIRSF004848">
    <property type="entry name" value="YBL036c_PLPDEIII"/>
    <property type="match status" value="1"/>
</dbReference>
<dbReference type="InterPro" id="IPR011078">
    <property type="entry name" value="PyrdxlP_homeostasis"/>
</dbReference>
<dbReference type="SUPFAM" id="SSF51419">
    <property type="entry name" value="PLP-binding barrel"/>
    <property type="match status" value="1"/>
</dbReference>
<dbReference type="InterPro" id="IPR029066">
    <property type="entry name" value="PLP-binding_barrel"/>
</dbReference>
<comment type="function">
    <text evidence="2">Pyridoxal 5'-phosphate (PLP)-binding protein, which is involved in PLP homeostasis.</text>
</comment>
<keyword evidence="1 2" id="KW-0663">Pyridoxal phosphate</keyword>
<dbReference type="NCBIfam" id="TIGR00044">
    <property type="entry name" value="YggS family pyridoxal phosphate-dependent enzyme"/>
    <property type="match status" value="1"/>
</dbReference>
<dbReference type="PROSITE" id="PS01211">
    <property type="entry name" value="UPF0001"/>
    <property type="match status" value="1"/>
</dbReference>
<comment type="similarity">
    <text evidence="2 4">Belongs to the pyridoxal phosphate-binding protein YggS/PROSC family.</text>
</comment>
<dbReference type="Proteomes" id="UP000178086">
    <property type="component" value="Unassembled WGS sequence"/>
</dbReference>
<feature type="domain" description="Alanine racemase N-terminal" evidence="5">
    <location>
        <begin position="26"/>
        <end position="224"/>
    </location>
</feature>
<proteinExistence type="inferred from homology"/>
<evidence type="ECO:0000313" key="7">
    <source>
        <dbReference type="Proteomes" id="UP000178086"/>
    </source>
</evidence>
<sequence length="225" mass="25336">MQVYENIRIIREKIERASIRSGRSADDVTLVAVTKNQPVEAIMQLLEAGVIDLGENRSQELISKKEALEARINWHFIGHLQRNKVRYIIPFIYLIQSVDSMALAREISAGAKRINKVQDVLLEVNVSGEATKHGFAPDEVAQALNELVLLGNVRVKGLMTMAPLENDAELTRPHFAKLKKLYDSISSRQERNIEMQYLSMGMSNDFEVAIEEGSNMVRIGTAIFI</sequence>
<comment type="cofactor">
    <cofactor evidence="3">
        <name>pyridoxal 5'-phosphate</name>
        <dbReference type="ChEBI" id="CHEBI:597326"/>
    </cofactor>
</comment>
<comment type="caution">
    <text evidence="6">The sequence shown here is derived from an EMBL/GenBank/DDBJ whole genome shotgun (WGS) entry which is preliminary data.</text>
</comment>
<evidence type="ECO:0000256" key="4">
    <source>
        <dbReference type="RuleBase" id="RU004514"/>
    </source>
</evidence>
<dbReference type="Gene3D" id="3.20.20.10">
    <property type="entry name" value="Alanine racemase"/>
    <property type="match status" value="1"/>
</dbReference>
<evidence type="ECO:0000259" key="5">
    <source>
        <dbReference type="Pfam" id="PF01168"/>
    </source>
</evidence>